<accession>A0AAV4NTX8</accession>
<dbReference type="EMBL" id="BPLR01021310">
    <property type="protein sequence ID" value="GIX88312.1"/>
    <property type="molecule type" value="Genomic_DNA"/>
</dbReference>
<organism evidence="1 2">
    <name type="scientific">Caerostris extrusa</name>
    <name type="common">Bark spider</name>
    <name type="synonym">Caerostris bankana</name>
    <dbReference type="NCBI Taxonomy" id="172846"/>
    <lineage>
        <taxon>Eukaryota</taxon>
        <taxon>Metazoa</taxon>
        <taxon>Ecdysozoa</taxon>
        <taxon>Arthropoda</taxon>
        <taxon>Chelicerata</taxon>
        <taxon>Arachnida</taxon>
        <taxon>Araneae</taxon>
        <taxon>Araneomorphae</taxon>
        <taxon>Entelegynae</taxon>
        <taxon>Araneoidea</taxon>
        <taxon>Araneidae</taxon>
        <taxon>Caerostris</taxon>
    </lineage>
</organism>
<keyword evidence="2" id="KW-1185">Reference proteome</keyword>
<dbReference type="Proteomes" id="UP001054945">
    <property type="component" value="Unassembled WGS sequence"/>
</dbReference>
<evidence type="ECO:0000313" key="2">
    <source>
        <dbReference type="Proteomes" id="UP001054945"/>
    </source>
</evidence>
<sequence>MENVQHFQLLFQMPKQLRRLNFETVEELKLPNFVVISRLPFETARNPFSSGRGYLFRGTKHQAPSSDIYHFQFRQFIKV</sequence>
<gene>
    <name evidence="1" type="ORF">CEXT_647641</name>
</gene>
<protein>
    <submittedName>
        <fullName evidence="1">Uncharacterized protein</fullName>
    </submittedName>
</protein>
<evidence type="ECO:0000313" key="1">
    <source>
        <dbReference type="EMBL" id="GIX88312.1"/>
    </source>
</evidence>
<proteinExistence type="predicted"/>
<reference evidence="1 2" key="1">
    <citation type="submission" date="2021-06" db="EMBL/GenBank/DDBJ databases">
        <title>Caerostris extrusa draft genome.</title>
        <authorList>
            <person name="Kono N."/>
            <person name="Arakawa K."/>
        </authorList>
    </citation>
    <scope>NUCLEOTIDE SEQUENCE [LARGE SCALE GENOMIC DNA]</scope>
</reference>
<dbReference type="AlphaFoldDB" id="A0AAV4NTX8"/>
<comment type="caution">
    <text evidence="1">The sequence shown here is derived from an EMBL/GenBank/DDBJ whole genome shotgun (WGS) entry which is preliminary data.</text>
</comment>
<name>A0AAV4NTX8_CAEEX</name>